<feature type="binding site" evidence="8">
    <location>
        <position position="133"/>
    </location>
    <ligand>
        <name>L-tryptophan</name>
        <dbReference type="ChEBI" id="CHEBI:57912"/>
    </ligand>
</feature>
<comment type="subunit">
    <text evidence="8">Homodimer.</text>
</comment>
<dbReference type="InterPro" id="IPR002305">
    <property type="entry name" value="aa-tRNA-synth_Ic"/>
</dbReference>
<accession>K5B927</accession>
<feature type="binding site" evidence="8">
    <location>
        <begin position="145"/>
        <end position="147"/>
    </location>
    <ligand>
        <name>ATP</name>
        <dbReference type="ChEBI" id="CHEBI:30616"/>
    </ligand>
</feature>
<evidence type="ECO:0000256" key="4">
    <source>
        <dbReference type="ARBA" id="ARBA00022840"/>
    </source>
</evidence>
<keyword evidence="5 8" id="KW-0648">Protein biosynthesis</keyword>
<keyword evidence="6 8" id="KW-0030">Aminoacyl-tRNA synthetase</keyword>
<dbReference type="HAMAP" id="MF_00140_B">
    <property type="entry name" value="Trp_tRNA_synth_B"/>
    <property type="match status" value="1"/>
</dbReference>
<feature type="binding site" evidence="8">
    <location>
        <begin position="15"/>
        <end position="16"/>
    </location>
    <ligand>
        <name>ATP</name>
        <dbReference type="ChEBI" id="CHEBI:30616"/>
    </ligand>
</feature>
<evidence type="ECO:0000313" key="11">
    <source>
        <dbReference type="Proteomes" id="UP000006265"/>
    </source>
</evidence>
<evidence type="ECO:0000256" key="7">
    <source>
        <dbReference type="ARBA" id="ARBA00049929"/>
    </source>
</evidence>
<feature type="binding site" evidence="8">
    <location>
        <position position="184"/>
    </location>
    <ligand>
        <name>ATP</name>
        <dbReference type="ChEBI" id="CHEBI:30616"/>
    </ligand>
</feature>
<dbReference type="InterPro" id="IPR001412">
    <property type="entry name" value="aa-tRNA-synth_I_CS"/>
</dbReference>
<keyword evidence="4 8" id="KW-0067">ATP-binding</keyword>
<dbReference type="GO" id="GO:0005524">
    <property type="term" value="F:ATP binding"/>
    <property type="evidence" value="ECO:0007669"/>
    <property type="project" value="UniProtKB-UniRule"/>
</dbReference>
<dbReference type="SUPFAM" id="SSF52374">
    <property type="entry name" value="Nucleotidylyl transferase"/>
    <property type="match status" value="1"/>
</dbReference>
<sequence length="331" mass="36340">MFSGAQPTSDSLHLGNALGAIAQWVKLQDDYDPFFCVVDLHAITVPGWDPEVLRRRTLVTAAQYLALGIDPARSTVFVQSHVPAHAELAWVLGCFTGFGQASRMTQFKDKSQKQGTEGTTVGLFTYPVLMAADVLLYDTNLVPVGEDQRQHLELTRDLAERVNARWPGTFVVPDMLIQKATAKIYDLQDPTSKMSKSAATEAGLINLLDDPKVTAKKIRSAVTDSEREIRFDPEAKPGVSNLLSIQAAITGTDIDKLVENYAGRGYGDLKKDTAEAVVEFVTPIKTRVDELLADPAELDRVLAAGAERAREVSEATLQRVYDRVGFLPPRR</sequence>
<feature type="binding site" evidence="8">
    <location>
        <begin position="6"/>
        <end position="8"/>
    </location>
    <ligand>
        <name>ATP</name>
        <dbReference type="ChEBI" id="CHEBI:30616"/>
    </ligand>
</feature>
<keyword evidence="8" id="KW-0963">Cytoplasm</keyword>
<dbReference type="InterPro" id="IPR014729">
    <property type="entry name" value="Rossmann-like_a/b/a_fold"/>
</dbReference>
<name>K5B927_MYCHD</name>
<dbReference type="Proteomes" id="UP000006265">
    <property type="component" value="Unassembled WGS sequence"/>
</dbReference>
<proteinExistence type="inferred from homology"/>
<dbReference type="PROSITE" id="PS00178">
    <property type="entry name" value="AA_TRNA_LIGASE_I"/>
    <property type="match status" value="1"/>
</dbReference>
<gene>
    <name evidence="8 10" type="primary">trpS</name>
    <name evidence="10" type="ORF">C731_1253</name>
</gene>
<dbReference type="GO" id="GO:0004830">
    <property type="term" value="F:tryptophan-tRNA ligase activity"/>
    <property type="evidence" value="ECO:0007669"/>
    <property type="project" value="UniProtKB-UniRule"/>
</dbReference>
<dbReference type="InterPro" id="IPR024109">
    <property type="entry name" value="Trp-tRNA-ligase_bac-type"/>
</dbReference>
<protein>
    <recommendedName>
        <fullName evidence="8">Tryptophan--tRNA ligase</fullName>
        <ecNumber evidence="8">6.1.1.2</ecNumber>
    </recommendedName>
    <alternativeName>
        <fullName evidence="8">Tryptophanyl-tRNA synthetase</fullName>
        <shortName evidence="8">TrpRS</shortName>
    </alternativeName>
</protein>
<dbReference type="eggNOG" id="COG0180">
    <property type="taxonomic scope" value="Bacteria"/>
</dbReference>
<organism evidence="10 11">
    <name type="scientific">Mycolicibacterium hassiacum (strain DSM 44199 / CIP 105218 / JCM 12690 / 3849)</name>
    <name type="common">Mycobacterium hassiacum</name>
    <dbReference type="NCBI Taxonomy" id="1122247"/>
    <lineage>
        <taxon>Bacteria</taxon>
        <taxon>Bacillati</taxon>
        <taxon>Actinomycetota</taxon>
        <taxon>Actinomycetes</taxon>
        <taxon>Mycobacteriales</taxon>
        <taxon>Mycobacteriaceae</taxon>
        <taxon>Mycolicibacterium</taxon>
    </lineage>
</organism>
<evidence type="ECO:0000256" key="9">
    <source>
        <dbReference type="RuleBase" id="RU363036"/>
    </source>
</evidence>
<evidence type="ECO:0000256" key="8">
    <source>
        <dbReference type="HAMAP-Rule" id="MF_00140"/>
    </source>
</evidence>
<comment type="subcellular location">
    <subcellularLocation>
        <location evidence="8">Cytoplasm</location>
    </subcellularLocation>
</comment>
<keyword evidence="3 8" id="KW-0547">Nucleotide-binding</keyword>
<reference evidence="10 11" key="1">
    <citation type="journal article" date="2012" name="J. Bacteriol.">
        <title>Genome sequence of Mycobacterium hassiacum DSM 44199, a rare source of heat-stable mycobacterial proteins.</title>
        <authorList>
            <person name="Tiago I."/>
            <person name="Maranha A."/>
            <person name="Mendes V."/>
            <person name="Alarico S."/>
            <person name="Moynihan P.J."/>
            <person name="Clarke A.J."/>
            <person name="Macedo-Ribeiro S."/>
            <person name="Pereira P.J."/>
            <person name="Empadinhas N."/>
        </authorList>
    </citation>
    <scope>NUCLEOTIDE SEQUENCE [LARGE SCALE GENOMIC DNA]</scope>
    <source>
        <strain evidence="11">DSM 44199 / CIP 105218 / JCM 12690 / 3849</strain>
    </source>
</reference>
<feature type="short sequence motif" description="'KMSKS' region" evidence="8">
    <location>
        <begin position="193"/>
        <end position="197"/>
    </location>
</feature>
<dbReference type="GO" id="GO:0005829">
    <property type="term" value="C:cytosol"/>
    <property type="evidence" value="ECO:0007669"/>
    <property type="project" value="TreeGrafter"/>
</dbReference>
<keyword evidence="11" id="KW-1185">Reference proteome</keyword>
<evidence type="ECO:0000256" key="2">
    <source>
        <dbReference type="ARBA" id="ARBA00022598"/>
    </source>
</evidence>
<dbReference type="PRINTS" id="PR01039">
    <property type="entry name" value="TRNASYNTHTRP"/>
</dbReference>
<dbReference type="PANTHER" id="PTHR43766:SF1">
    <property type="entry name" value="TRYPTOPHAN--TRNA LIGASE, MITOCHONDRIAL"/>
    <property type="match status" value="1"/>
</dbReference>
<dbReference type="Gene3D" id="1.10.240.10">
    <property type="entry name" value="Tyrosyl-Transfer RNA Synthetase"/>
    <property type="match status" value="1"/>
</dbReference>
<comment type="caution">
    <text evidence="8">Lacks conserved residue(s) required for the propagation of feature annotation.</text>
</comment>
<dbReference type="Gene3D" id="3.40.50.620">
    <property type="entry name" value="HUPs"/>
    <property type="match status" value="1"/>
</dbReference>
<comment type="similarity">
    <text evidence="1 8 9">Belongs to the class-I aminoacyl-tRNA synthetase family.</text>
</comment>
<dbReference type="PATRIC" id="fig|1122247.3.peg.1205"/>
<comment type="catalytic activity">
    <reaction evidence="7 8">
        <text>tRNA(Trp) + L-tryptophan + ATP = L-tryptophyl-tRNA(Trp) + AMP + diphosphate + H(+)</text>
        <dbReference type="Rhea" id="RHEA:24080"/>
        <dbReference type="Rhea" id="RHEA-COMP:9671"/>
        <dbReference type="Rhea" id="RHEA-COMP:9705"/>
        <dbReference type="ChEBI" id="CHEBI:15378"/>
        <dbReference type="ChEBI" id="CHEBI:30616"/>
        <dbReference type="ChEBI" id="CHEBI:33019"/>
        <dbReference type="ChEBI" id="CHEBI:57912"/>
        <dbReference type="ChEBI" id="CHEBI:78442"/>
        <dbReference type="ChEBI" id="CHEBI:78535"/>
        <dbReference type="ChEBI" id="CHEBI:456215"/>
        <dbReference type="EC" id="6.1.1.2"/>
    </reaction>
</comment>
<dbReference type="PANTHER" id="PTHR43766">
    <property type="entry name" value="TRYPTOPHAN--TRNA LIGASE, MITOCHONDRIAL"/>
    <property type="match status" value="1"/>
</dbReference>
<comment type="function">
    <text evidence="8">Catalyzes the attachment of tryptophan to tRNA(Trp).</text>
</comment>
<dbReference type="EMBL" id="AMRA01000032">
    <property type="protein sequence ID" value="EKF24718.1"/>
    <property type="molecule type" value="Genomic_DNA"/>
</dbReference>
<dbReference type="AlphaFoldDB" id="K5B927"/>
<keyword evidence="2 8" id="KW-0436">Ligase</keyword>
<dbReference type="STRING" id="1122247.GCA_000379865_02238"/>
<dbReference type="NCBIfam" id="TIGR00233">
    <property type="entry name" value="trpS"/>
    <property type="match status" value="1"/>
</dbReference>
<dbReference type="GO" id="GO:0006436">
    <property type="term" value="P:tryptophanyl-tRNA aminoacylation"/>
    <property type="evidence" value="ECO:0007669"/>
    <property type="project" value="UniProtKB-UniRule"/>
</dbReference>
<evidence type="ECO:0000256" key="5">
    <source>
        <dbReference type="ARBA" id="ARBA00022917"/>
    </source>
</evidence>
<evidence type="ECO:0000256" key="1">
    <source>
        <dbReference type="ARBA" id="ARBA00005594"/>
    </source>
</evidence>
<dbReference type="CDD" id="cd00806">
    <property type="entry name" value="TrpRS_core"/>
    <property type="match status" value="1"/>
</dbReference>
<dbReference type="InterPro" id="IPR050203">
    <property type="entry name" value="Trp-tRNA_synthetase"/>
</dbReference>
<evidence type="ECO:0000256" key="6">
    <source>
        <dbReference type="ARBA" id="ARBA00023146"/>
    </source>
</evidence>
<evidence type="ECO:0000256" key="3">
    <source>
        <dbReference type="ARBA" id="ARBA00022741"/>
    </source>
</evidence>
<feature type="binding site" evidence="8">
    <location>
        <begin position="193"/>
        <end position="197"/>
    </location>
    <ligand>
        <name>ATP</name>
        <dbReference type="ChEBI" id="CHEBI:30616"/>
    </ligand>
</feature>
<dbReference type="Pfam" id="PF00579">
    <property type="entry name" value="tRNA-synt_1b"/>
    <property type="match status" value="1"/>
</dbReference>
<evidence type="ECO:0000313" key="10">
    <source>
        <dbReference type="EMBL" id="EKF24718.1"/>
    </source>
</evidence>
<dbReference type="EC" id="6.1.1.2" evidence="8"/>
<dbReference type="FunFam" id="1.10.240.10:FF:000002">
    <property type="entry name" value="Tryptophan--tRNA ligase"/>
    <property type="match status" value="1"/>
</dbReference>
<comment type="caution">
    <text evidence="10">The sequence shown here is derived from an EMBL/GenBank/DDBJ whole genome shotgun (WGS) entry which is preliminary data.</text>
</comment>
<dbReference type="InterPro" id="IPR002306">
    <property type="entry name" value="Trp-tRNA-ligase"/>
</dbReference>